<protein>
    <submittedName>
        <fullName evidence="1">Uncharacterized protein</fullName>
    </submittedName>
</protein>
<dbReference type="EMBL" id="JAVREO010000007">
    <property type="protein sequence ID" value="MDT0267381.1"/>
    <property type="molecule type" value="Genomic_DNA"/>
</dbReference>
<reference evidence="2" key="1">
    <citation type="submission" date="2023-07" db="EMBL/GenBank/DDBJ databases">
        <title>30 novel species of actinomycetes from the DSMZ collection.</title>
        <authorList>
            <person name="Nouioui I."/>
        </authorList>
    </citation>
    <scope>NUCLEOTIDE SEQUENCE [LARGE SCALE GENOMIC DNA]</scope>
    <source>
        <strain evidence="2">DSM 44915</strain>
    </source>
</reference>
<evidence type="ECO:0000313" key="1">
    <source>
        <dbReference type="EMBL" id="MDT0267381.1"/>
    </source>
</evidence>
<proteinExistence type="predicted"/>
<gene>
    <name evidence="1" type="ORF">RM844_13905</name>
</gene>
<comment type="caution">
    <text evidence="1">The sequence shown here is derived from an EMBL/GenBank/DDBJ whole genome shotgun (WGS) entry which is preliminary data.</text>
</comment>
<dbReference type="Proteomes" id="UP001183410">
    <property type="component" value="Unassembled WGS sequence"/>
</dbReference>
<dbReference type="RefSeq" id="WP_311667443.1">
    <property type="nucleotide sequence ID" value="NZ_JAVREO010000007.1"/>
</dbReference>
<organism evidence="1 2">
    <name type="scientific">Streptomyces chisholmiae</name>
    <dbReference type="NCBI Taxonomy" id="3075540"/>
    <lineage>
        <taxon>Bacteria</taxon>
        <taxon>Bacillati</taxon>
        <taxon>Actinomycetota</taxon>
        <taxon>Actinomycetes</taxon>
        <taxon>Kitasatosporales</taxon>
        <taxon>Streptomycetaceae</taxon>
        <taxon>Streptomyces</taxon>
    </lineage>
</organism>
<evidence type="ECO:0000313" key="2">
    <source>
        <dbReference type="Proteomes" id="UP001183410"/>
    </source>
</evidence>
<accession>A0ABU2JRK5</accession>
<keyword evidence="2" id="KW-1185">Reference proteome</keyword>
<name>A0ABU2JRK5_9ACTN</name>
<sequence>MADLSVHALSVAALPHTDYQPLRDFPDTLLPRARRVAAASGIPLDHLLVVTPDDAAEAGGPDVSTLALAALGQPADDEPLFLVRSGPLRDAKVAALAGLVHAFDWTGDDLGLTHLDELGGVLPFDLLRWVLDEDARATALVCDEPLFADARLGMAWFTAIGLRLVRGPGPLTVLGCGEGPPPAEPPDPGPPARYLPGRAPCDSWLALRAALHQGELDAGDRLLIHTRGPRREGWLALEATDPAGVHLPDLP</sequence>